<feature type="transmembrane region" description="Helical" evidence="1">
    <location>
        <begin position="197"/>
        <end position="217"/>
    </location>
</feature>
<feature type="transmembrane region" description="Helical" evidence="1">
    <location>
        <begin position="309"/>
        <end position="327"/>
    </location>
</feature>
<feature type="transmembrane region" description="Helical" evidence="1">
    <location>
        <begin position="52"/>
        <end position="76"/>
    </location>
</feature>
<evidence type="ECO:0000256" key="1">
    <source>
        <dbReference type="SAM" id="Phobius"/>
    </source>
</evidence>
<evidence type="ECO:0008006" key="4">
    <source>
        <dbReference type="Google" id="ProtNLM"/>
    </source>
</evidence>
<dbReference type="Proteomes" id="UP000010797">
    <property type="component" value="Chromosome"/>
</dbReference>
<dbReference type="OrthoDB" id="1803378at2"/>
<proteinExistence type="predicted"/>
<keyword evidence="1" id="KW-0472">Membrane</keyword>
<dbReference type="KEGG" id="ddl:Desdi_0224"/>
<evidence type="ECO:0000313" key="2">
    <source>
        <dbReference type="EMBL" id="AGA67774.1"/>
    </source>
</evidence>
<dbReference type="STRING" id="871963.Desdi_0224"/>
<gene>
    <name evidence="2" type="ordered locus">Desdi_0224</name>
</gene>
<dbReference type="AlphaFoldDB" id="L0F1N7"/>
<feature type="transmembrane region" description="Helical" evidence="1">
    <location>
        <begin position="88"/>
        <end position="107"/>
    </location>
</feature>
<feature type="transmembrane region" description="Helical" evidence="1">
    <location>
        <begin position="238"/>
        <end position="263"/>
    </location>
</feature>
<keyword evidence="1" id="KW-0812">Transmembrane</keyword>
<dbReference type="EMBL" id="CP003344">
    <property type="protein sequence ID" value="AGA67774.1"/>
    <property type="molecule type" value="Genomic_DNA"/>
</dbReference>
<keyword evidence="3" id="KW-1185">Reference proteome</keyword>
<feature type="transmembrane region" description="Helical" evidence="1">
    <location>
        <begin position="366"/>
        <end position="387"/>
    </location>
</feature>
<feature type="transmembrane region" description="Helical" evidence="1">
    <location>
        <begin position="21"/>
        <end position="40"/>
    </location>
</feature>
<name>L0F1N7_DESDL</name>
<feature type="transmembrane region" description="Helical" evidence="1">
    <location>
        <begin position="127"/>
        <end position="144"/>
    </location>
</feature>
<evidence type="ECO:0000313" key="3">
    <source>
        <dbReference type="Proteomes" id="UP000010797"/>
    </source>
</evidence>
<dbReference type="RefSeq" id="WP_015260781.1">
    <property type="nucleotide sequence ID" value="NC_019903.1"/>
</dbReference>
<feature type="transmembrane region" description="Helical" evidence="1">
    <location>
        <begin position="164"/>
        <end position="185"/>
    </location>
</feature>
<protein>
    <recommendedName>
        <fullName evidence="4">DUF4153 domain-containing protein</fullName>
    </recommendedName>
</protein>
<organism evidence="2 3">
    <name type="scientific">Desulfitobacterium dichloroeliminans (strain LMG P-21439 / DCA1)</name>
    <dbReference type="NCBI Taxonomy" id="871963"/>
    <lineage>
        <taxon>Bacteria</taxon>
        <taxon>Bacillati</taxon>
        <taxon>Bacillota</taxon>
        <taxon>Clostridia</taxon>
        <taxon>Eubacteriales</taxon>
        <taxon>Desulfitobacteriaceae</taxon>
        <taxon>Desulfitobacterium</taxon>
    </lineage>
</organism>
<dbReference type="eggNOG" id="COG1835">
    <property type="taxonomic scope" value="Bacteria"/>
</dbReference>
<feature type="transmembrane region" description="Helical" evidence="1">
    <location>
        <begin position="339"/>
        <end position="357"/>
    </location>
</feature>
<sequence length="619" mass="69349">MSVFIQSTLQGFKGAIKAFQRFPASIASALGFAIVTMIRIQLDWPEQEPYNFLFNCLHWSFALGAVFSLAVITGAYTRYNHKKSFLTANLLGAAAVVVTFLVLYFFGGTYPSLEKSSFATISSLAEARVSVAILLSLIAFIYLAGYPKEQSDFARSFFMTLKAYFIALIYGLVIMAGTAGVAGAIEALLYEGMSEKVYMYLGTLSGFVAFTIFVGYFPDFRRGYMDSHREVAQKQPRFIQVLFEYILVPIVLALTIVLLLWAGRTILSGMEASFLRLYGIATAYTIGGILLHIIITHSESGLARFYRRVYPLAALVILAFEAWAFVIQLEKSGLKTTEYFFIVIWIIALISAILLLIRKHDAHPTIALLTCVMAVLAVFPLVGYQALPVSAQVNRLENLLIDQGVLDNNQLIPAVTPPELAVRESITDAVTYLAYAENAKLPAWFDKRLAESSTFKTKLGFEQTWPEFEGPNGNTHSLVTILQLTPQGIDIGDYRWALNLQDYEYQKEQSSATLNGAQGTYHINWTRDPKTNMPTLRIELNDRVILEQTMDDYIKRISASYPPNDGRPAQVGLQDMSLQFDTPEVTVLLVFNRIEMNLDPQADRIFYGFDLSSLYMKEK</sequence>
<reference evidence="3" key="1">
    <citation type="submission" date="2012-02" db="EMBL/GenBank/DDBJ databases">
        <title>Complete sequence of Desulfitobacterium dichloroeliminans LMG P-21439.</title>
        <authorList>
            <person name="Lucas S."/>
            <person name="Han J."/>
            <person name="Lapidus A."/>
            <person name="Cheng J.-F."/>
            <person name="Goodwin L."/>
            <person name="Pitluck S."/>
            <person name="Peters L."/>
            <person name="Ovchinnikova G."/>
            <person name="Teshima H."/>
            <person name="Detter J.C."/>
            <person name="Han C."/>
            <person name="Tapia R."/>
            <person name="Land M."/>
            <person name="Hauser L."/>
            <person name="Kyrpides N."/>
            <person name="Ivanova N."/>
            <person name="Pagani I."/>
            <person name="Kruse T."/>
            <person name="de Vos W.M."/>
            <person name="Boon N."/>
            <person name="Smidt H."/>
            <person name="Woyke T."/>
        </authorList>
    </citation>
    <scope>NUCLEOTIDE SEQUENCE [LARGE SCALE GENOMIC DNA]</scope>
    <source>
        <strain evidence="3">LMG P-21439 / DCA1</strain>
    </source>
</reference>
<dbReference type="HOGENOM" id="CLU_438006_0_0_9"/>
<feature type="transmembrane region" description="Helical" evidence="1">
    <location>
        <begin position="275"/>
        <end position="297"/>
    </location>
</feature>
<keyword evidence="1" id="KW-1133">Transmembrane helix</keyword>
<accession>L0F1N7</accession>